<keyword evidence="2 4" id="KW-0274">FAD</keyword>
<dbReference type="PRINTS" id="PR00147">
    <property type="entry name" value="DNAPHOTLYASE"/>
</dbReference>
<feature type="site" description="Electron transfer via tryptophanyl radical" evidence="5">
    <location>
        <position position="391"/>
    </location>
</feature>
<protein>
    <submittedName>
        <fullName evidence="8">Deoxyribodipyrimidine photolyase</fullName>
    </submittedName>
</protein>
<evidence type="ECO:0000256" key="2">
    <source>
        <dbReference type="ARBA" id="ARBA00022827"/>
    </source>
</evidence>
<evidence type="ECO:0000259" key="7">
    <source>
        <dbReference type="PROSITE" id="PS51645"/>
    </source>
</evidence>
<feature type="domain" description="Photolyase/cryptochrome alpha/beta" evidence="7">
    <location>
        <begin position="4"/>
        <end position="133"/>
    </location>
</feature>
<feature type="site" description="Electron transfer via tryptophanyl radical" evidence="5">
    <location>
        <position position="368"/>
    </location>
</feature>
<evidence type="ECO:0000256" key="1">
    <source>
        <dbReference type="ARBA" id="ARBA00022630"/>
    </source>
</evidence>
<feature type="binding site" evidence="4">
    <location>
        <begin position="284"/>
        <end position="291"/>
    </location>
    <ligand>
        <name>FAD</name>
        <dbReference type="ChEBI" id="CHEBI:57692"/>
    </ligand>
</feature>
<dbReference type="PANTHER" id="PTHR11455:SF9">
    <property type="entry name" value="CRYPTOCHROME CIRCADIAN CLOCK 5 ISOFORM X1"/>
    <property type="match status" value="1"/>
</dbReference>
<gene>
    <name evidence="8" type="ORF">PROH_11030</name>
</gene>
<dbReference type="Gene3D" id="1.10.579.10">
    <property type="entry name" value="DNA Cyclobutane Dipyrimidine Photolyase, subunit A, domain 3"/>
    <property type="match status" value="1"/>
</dbReference>
<dbReference type="PROSITE" id="PS51645">
    <property type="entry name" value="PHR_CRY_ALPHA_BETA"/>
    <property type="match status" value="1"/>
</dbReference>
<dbReference type="SUPFAM" id="SSF48173">
    <property type="entry name" value="Cryptochrome/photolyase FAD-binding domain"/>
    <property type="match status" value="1"/>
</dbReference>
<feature type="binding site" evidence="4">
    <location>
        <begin position="241"/>
        <end position="245"/>
    </location>
    <ligand>
        <name>FAD</name>
        <dbReference type="ChEBI" id="CHEBI:57692"/>
    </ligand>
</feature>
<dbReference type="PROSITE" id="PS00691">
    <property type="entry name" value="DNA_PHOTOLYASES_1_2"/>
    <property type="match status" value="1"/>
</dbReference>
<sequence>MAEPLILFWHRRDLRLRDNRGLAAARHVSPQVVGVFCWDPGILGGNDIAPARMAYLWGCVAELEQRYRAVGSQLLILRQSPVQAIPQLAIALGSQAVYWNREVEPYGRDRDGAVTQALQSQGIAVQTYWDQILLDPAAIASGSGTPYTVYTPFWKNCQQQPKPAPYAPLTEAVGLSTAQQHQATAAGAIALPSLAELGFSWSQPLILPPGEQAAYQQLDQFGDRGLLHYAEQRNSPAQGGTSGLSAAFKFGTIGIRSAWATTEQALHQARSDETRHQIQTWQQELMWREFYYHALYHFPQLAEGPYRSQWQRFPWENDRDRFQAWCDGRTGVPIVDAAMRQLQATGWMHNRCRMIVASFLTKDLIIDWRWGEAYFMQTLVDGDLASNNGGWQWSASSGMDSKPLRIFNPYTQAQKFDPEGEYIRQWVPELRSVDLGTMLTGKLLPLERGDYPAAIVDHHVQQQRFKALYQTIR</sequence>
<proteinExistence type="inferred from homology"/>
<comment type="caution">
    <text evidence="8">The sequence shown here is derived from an EMBL/GenBank/DDBJ whole genome shotgun (WGS) entry which is preliminary data.</text>
</comment>
<dbReference type="InterPro" id="IPR002081">
    <property type="entry name" value="Cryptochrome/DNA_photolyase_1"/>
</dbReference>
<dbReference type="GO" id="GO:0003677">
    <property type="term" value="F:DNA binding"/>
    <property type="evidence" value="ECO:0007669"/>
    <property type="project" value="TreeGrafter"/>
</dbReference>
<dbReference type="Gene3D" id="3.40.50.620">
    <property type="entry name" value="HUPs"/>
    <property type="match status" value="1"/>
</dbReference>
<comment type="similarity">
    <text evidence="6">Belongs to the DNA photolyase family.</text>
</comment>
<reference evidence="8" key="1">
    <citation type="submission" date="2012-04" db="EMBL/GenBank/DDBJ databases">
        <authorList>
            <person name="Borisov I.G."/>
            <person name="Ivanikova N.V."/>
            <person name="Pinevich A.V."/>
        </authorList>
    </citation>
    <scope>NUCLEOTIDE SEQUENCE</scope>
    <source>
        <strain evidence="8">CALU 1027</strain>
    </source>
</reference>
<name>A0A0M2PVM8_PROHO</name>
<dbReference type="eggNOG" id="COG0415">
    <property type="taxonomic scope" value="Bacteria"/>
</dbReference>
<dbReference type="SUPFAM" id="SSF52425">
    <property type="entry name" value="Cryptochrome/photolyase, N-terminal domain"/>
    <property type="match status" value="1"/>
</dbReference>
<dbReference type="Proteomes" id="UP000034681">
    <property type="component" value="Unassembled WGS sequence"/>
</dbReference>
<evidence type="ECO:0000256" key="3">
    <source>
        <dbReference type="ARBA" id="ARBA00022991"/>
    </source>
</evidence>
<dbReference type="GO" id="GO:0071949">
    <property type="term" value="F:FAD binding"/>
    <property type="evidence" value="ECO:0007669"/>
    <property type="project" value="TreeGrafter"/>
</dbReference>
<dbReference type="OrthoDB" id="9772484at2"/>
<dbReference type="Pfam" id="PF03441">
    <property type="entry name" value="FAD_binding_7"/>
    <property type="match status" value="1"/>
</dbReference>
<keyword evidence="3 6" id="KW-0157">Chromophore</keyword>
<dbReference type="InterPro" id="IPR036134">
    <property type="entry name" value="Crypto/Photolyase_FAD-like_sf"/>
</dbReference>
<organism evidence="8 9">
    <name type="scientific">Prochlorothrix hollandica PCC 9006 = CALU 1027</name>
    <dbReference type="NCBI Taxonomy" id="317619"/>
    <lineage>
        <taxon>Bacteria</taxon>
        <taxon>Bacillati</taxon>
        <taxon>Cyanobacteriota</taxon>
        <taxon>Cyanophyceae</taxon>
        <taxon>Prochlorotrichales</taxon>
        <taxon>Prochlorotrichaceae</taxon>
        <taxon>Prochlorothrix</taxon>
    </lineage>
</organism>
<dbReference type="GO" id="GO:0006139">
    <property type="term" value="P:nucleobase-containing compound metabolic process"/>
    <property type="evidence" value="ECO:0007669"/>
    <property type="project" value="UniProtKB-ARBA"/>
</dbReference>
<keyword evidence="9" id="KW-1185">Reference proteome</keyword>
<feature type="binding site" evidence="4">
    <location>
        <begin position="381"/>
        <end position="383"/>
    </location>
    <ligand>
        <name>FAD</name>
        <dbReference type="ChEBI" id="CHEBI:57692"/>
    </ligand>
</feature>
<evidence type="ECO:0000313" key="9">
    <source>
        <dbReference type="Proteomes" id="UP000034681"/>
    </source>
</evidence>
<dbReference type="STRING" id="317619.GCA_000332315_00978"/>
<dbReference type="RefSeq" id="WP_017711581.1">
    <property type="nucleotide sequence ID" value="NZ_KB235933.1"/>
</dbReference>
<dbReference type="PANTHER" id="PTHR11455">
    <property type="entry name" value="CRYPTOCHROME"/>
    <property type="match status" value="1"/>
</dbReference>
<keyword evidence="1 4" id="KW-0285">Flavoprotein</keyword>
<dbReference type="Pfam" id="PF00875">
    <property type="entry name" value="DNA_photolyase"/>
    <property type="match status" value="1"/>
</dbReference>
<evidence type="ECO:0000256" key="6">
    <source>
        <dbReference type="RuleBase" id="RU004182"/>
    </source>
</evidence>
<dbReference type="Gene3D" id="1.25.40.80">
    <property type="match status" value="1"/>
</dbReference>
<dbReference type="EMBL" id="AJTX02000004">
    <property type="protein sequence ID" value="KKJ00220.1"/>
    <property type="molecule type" value="Genomic_DNA"/>
</dbReference>
<evidence type="ECO:0000313" key="8">
    <source>
        <dbReference type="EMBL" id="KKJ00220.1"/>
    </source>
</evidence>
<dbReference type="PROSITE" id="PS00394">
    <property type="entry name" value="DNA_PHOTOLYASES_1_1"/>
    <property type="match status" value="1"/>
</dbReference>
<evidence type="ECO:0000256" key="4">
    <source>
        <dbReference type="PIRSR" id="PIRSR602081-1"/>
    </source>
</evidence>
<dbReference type="InterPro" id="IPR006050">
    <property type="entry name" value="DNA_photolyase_N"/>
</dbReference>
<dbReference type="GO" id="GO:0009416">
    <property type="term" value="P:response to light stimulus"/>
    <property type="evidence" value="ECO:0007669"/>
    <property type="project" value="TreeGrafter"/>
</dbReference>
<feature type="site" description="Electron transfer via tryptophanyl radical" evidence="5">
    <location>
        <position position="315"/>
    </location>
</feature>
<dbReference type="InterPro" id="IPR005101">
    <property type="entry name" value="Cryptochr/Photolyase_FAD-bd"/>
</dbReference>
<dbReference type="InterPro" id="IPR036155">
    <property type="entry name" value="Crypto/Photolyase_N_sf"/>
</dbReference>
<dbReference type="GO" id="GO:0003904">
    <property type="term" value="F:deoxyribodipyrimidine photo-lyase activity"/>
    <property type="evidence" value="ECO:0007669"/>
    <property type="project" value="TreeGrafter"/>
</dbReference>
<evidence type="ECO:0000256" key="5">
    <source>
        <dbReference type="PIRSR" id="PIRSR602081-2"/>
    </source>
</evidence>
<dbReference type="InterPro" id="IPR018394">
    <property type="entry name" value="DNA_photolyase_1_CS_C"/>
</dbReference>
<dbReference type="AlphaFoldDB" id="A0A0M2PVM8"/>
<dbReference type="GO" id="GO:0006950">
    <property type="term" value="P:response to stress"/>
    <property type="evidence" value="ECO:0007669"/>
    <property type="project" value="UniProtKB-ARBA"/>
</dbReference>
<feature type="binding site" evidence="4">
    <location>
        <position position="229"/>
    </location>
    <ligand>
        <name>FAD</name>
        <dbReference type="ChEBI" id="CHEBI:57692"/>
    </ligand>
</feature>
<feature type="binding site" evidence="4">
    <location>
        <position position="281"/>
    </location>
    <ligand>
        <name>FAD</name>
        <dbReference type="ChEBI" id="CHEBI:57692"/>
    </ligand>
</feature>
<accession>A0A0M2PVM8</accession>
<dbReference type="InterPro" id="IPR014729">
    <property type="entry name" value="Rossmann-like_a/b/a_fold"/>
</dbReference>
<comment type="cofactor">
    <cofactor evidence="4">
        <name>FAD</name>
        <dbReference type="ChEBI" id="CHEBI:57692"/>
    </cofactor>
    <text evidence="4">Binds 1 FAD per subunit.</text>
</comment>